<dbReference type="PANTHER" id="PTHR23517:SF3">
    <property type="entry name" value="INTEGRAL MEMBRANE TRANSPORT PROTEIN"/>
    <property type="match status" value="1"/>
</dbReference>
<comment type="caution">
    <text evidence="10">The sequence shown here is derived from an EMBL/GenBank/DDBJ whole genome shotgun (WGS) entry which is preliminary data.</text>
</comment>
<feature type="compositionally biased region" description="Low complexity" evidence="7">
    <location>
        <begin position="222"/>
        <end position="232"/>
    </location>
</feature>
<feature type="transmembrane region" description="Helical" evidence="8">
    <location>
        <begin position="254"/>
        <end position="282"/>
    </location>
</feature>
<dbReference type="SUPFAM" id="SSF103473">
    <property type="entry name" value="MFS general substrate transporter"/>
    <property type="match status" value="1"/>
</dbReference>
<dbReference type="EMBL" id="JAAKZI010000007">
    <property type="protein sequence ID" value="NGN83040.1"/>
    <property type="molecule type" value="Genomic_DNA"/>
</dbReference>
<dbReference type="InterPro" id="IPR020846">
    <property type="entry name" value="MFS_dom"/>
</dbReference>
<dbReference type="InterPro" id="IPR001958">
    <property type="entry name" value="Tet-R_TetA/multi-R_MdtG-like"/>
</dbReference>
<dbReference type="PANTHER" id="PTHR23517">
    <property type="entry name" value="RESISTANCE PROTEIN MDTM, PUTATIVE-RELATED-RELATED"/>
    <property type="match status" value="1"/>
</dbReference>
<proteinExistence type="predicted"/>
<comment type="subcellular location">
    <subcellularLocation>
        <location evidence="1">Cell membrane</location>
        <topology evidence="1">Multi-pass membrane protein</topology>
    </subcellularLocation>
</comment>
<evidence type="ECO:0000256" key="5">
    <source>
        <dbReference type="ARBA" id="ARBA00022989"/>
    </source>
</evidence>
<dbReference type="Gene3D" id="1.20.1250.20">
    <property type="entry name" value="MFS general substrate transporter like domains"/>
    <property type="match status" value="2"/>
</dbReference>
<evidence type="ECO:0000313" key="11">
    <source>
        <dbReference type="Proteomes" id="UP000479226"/>
    </source>
</evidence>
<protein>
    <submittedName>
        <fullName evidence="10">MFS transporter</fullName>
    </submittedName>
</protein>
<dbReference type="InterPro" id="IPR050171">
    <property type="entry name" value="MFS_Transporters"/>
</dbReference>
<feature type="region of interest" description="Disordered" evidence="7">
    <location>
        <begin position="217"/>
        <end position="237"/>
    </location>
</feature>
<evidence type="ECO:0000256" key="1">
    <source>
        <dbReference type="ARBA" id="ARBA00004651"/>
    </source>
</evidence>
<feature type="transmembrane region" description="Helical" evidence="8">
    <location>
        <begin position="319"/>
        <end position="336"/>
    </location>
</feature>
<dbReference type="PROSITE" id="PS50850">
    <property type="entry name" value="MFS"/>
    <property type="match status" value="1"/>
</dbReference>
<organism evidence="10 11">
    <name type="scientific">Arthrobacter silviterrae</name>
    <dbReference type="NCBI Taxonomy" id="2026658"/>
    <lineage>
        <taxon>Bacteria</taxon>
        <taxon>Bacillati</taxon>
        <taxon>Actinomycetota</taxon>
        <taxon>Actinomycetes</taxon>
        <taxon>Micrococcales</taxon>
        <taxon>Micrococcaceae</taxon>
        <taxon>Arthrobacter</taxon>
    </lineage>
</organism>
<evidence type="ECO:0000256" key="2">
    <source>
        <dbReference type="ARBA" id="ARBA00022448"/>
    </source>
</evidence>
<sequence>MSTNAAAPVPPPTAARTVTLPREIKVLVAAAFLIAIGFGIVAPVLPQFAQSFHVSVGAAAIVVSAFAFTRLVFAPLSGVLVERLGERRTYILGILIVAASSAACAFAQNYWQLLIYRGLGGIGSTMFTVSAMGLLIRLAPPSARGRVSSLYSGSFLLGNIAGPAIGGLLAGFGLQLPFLVYAGALVLVALLVATMLPAVKSAAVAVPAAVQAGGPAGGGGPASDAPGASGKGTTAASREPLPLRAALRIPAYRAVLVSSFANGWSAFGIRMALVPLFATAALGAGPEVAGISLAVFAIGTGVALLFSGRLADTWGRKPMVLLGLAVNGIGMGVLGFTGNEFWFFVVSAIAGLGSGLMGPAQQAIVADVIGNERSGGKVLATFQMSSDLGAIIGPIAAGYLVDLFSFGLAFSMATAVALLAAVFWLSARDTKFQP</sequence>
<feature type="transmembrane region" description="Helical" evidence="8">
    <location>
        <begin position="178"/>
        <end position="199"/>
    </location>
</feature>
<keyword evidence="11" id="KW-1185">Reference proteome</keyword>
<dbReference type="PRINTS" id="PR01035">
    <property type="entry name" value="TCRTETA"/>
</dbReference>
<dbReference type="Pfam" id="PF07690">
    <property type="entry name" value="MFS_1"/>
    <property type="match status" value="1"/>
</dbReference>
<feature type="transmembrane region" description="Helical" evidence="8">
    <location>
        <begin position="52"/>
        <end position="77"/>
    </location>
</feature>
<dbReference type="CDD" id="cd17325">
    <property type="entry name" value="MFS_MdtG_SLC18_like"/>
    <property type="match status" value="1"/>
</dbReference>
<feature type="transmembrane region" description="Helical" evidence="8">
    <location>
        <begin position="114"/>
        <end position="138"/>
    </location>
</feature>
<dbReference type="InterPro" id="IPR036259">
    <property type="entry name" value="MFS_trans_sf"/>
</dbReference>
<gene>
    <name evidence="10" type="ORF">G6N77_06135</name>
</gene>
<keyword evidence="5 8" id="KW-1133">Transmembrane helix</keyword>
<keyword evidence="2" id="KW-0813">Transport</keyword>
<evidence type="ECO:0000256" key="7">
    <source>
        <dbReference type="SAM" id="MobiDB-lite"/>
    </source>
</evidence>
<name>A0ABX0DB15_9MICC</name>
<feature type="transmembrane region" description="Helical" evidence="8">
    <location>
        <begin position="288"/>
        <end position="307"/>
    </location>
</feature>
<accession>A0ABX0DB15</accession>
<dbReference type="RefSeq" id="WP_165181139.1">
    <property type="nucleotide sequence ID" value="NZ_JAAKZI010000007.1"/>
</dbReference>
<dbReference type="InterPro" id="IPR011701">
    <property type="entry name" value="MFS"/>
</dbReference>
<keyword evidence="4 8" id="KW-0812">Transmembrane</keyword>
<feature type="transmembrane region" description="Helical" evidence="8">
    <location>
        <begin position="89"/>
        <end position="108"/>
    </location>
</feature>
<keyword evidence="6 8" id="KW-0472">Membrane</keyword>
<evidence type="ECO:0000313" key="10">
    <source>
        <dbReference type="EMBL" id="NGN83040.1"/>
    </source>
</evidence>
<evidence type="ECO:0000256" key="8">
    <source>
        <dbReference type="SAM" id="Phobius"/>
    </source>
</evidence>
<feature type="transmembrane region" description="Helical" evidence="8">
    <location>
        <begin position="403"/>
        <end position="425"/>
    </location>
</feature>
<feature type="transmembrane region" description="Helical" evidence="8">
    <location>
        <begin position="26"/>
        <end position="46"/>
    </location>
</feature>
<keyword evidence="3" id="KW-1003">Cell membrane</keyword>
<feature type="transmembrane region" description="Helical" evidence="8">
    <location>
        <begin position="150"/>
        <end position="172"/>
    </location>
</feature>
<reference evidence="10 11" key="1">
    <citation type="submission" date="2020-02" db="EMBL/GenBank/DDBJ databases">
        <title>Genome sequence of the type strain DSM 27180 of Arthrobacter silviterrae.</title>
        <authorList>
            <person name="Gao J."/>
            <person name="Sun J."/>
        </authorList>
    </citation>
    <scope>NUCLEOTIDE SEQUENCE [LARGE SCALE GENOMIC DNA]</scope>
    <source>
        <strain evidence="10 11">DSM 27180</strain>
    </source>
</reference>
<evidence type="ECO:0000256" key="4">
    <source>
        <dbReference type="ARBA" id="ARBA00022692"/>
    </source>
</evidence>
<dbReference type="Proteomes" id="UP000479226">
    <property type="component" value="Unassembled WGS sequence"/>
</dbReference>
<evidence type="ECO:0000259" key="9">
    <source>
        <dbReference type="PROSITE" id="PS50850"/>
    </source>
</evidence>
<evidence type="ECO:0000256" key="6">
    <source>
        <dbReference type="ARBA" id="ARBA00023136"/>
    </source>
</evidence>
<feature type="domain" description="Major facilitator superfamily (MFS) profile" evidence="9">
    <location>
        <begin position="23"/>
        <end position="432"/>
    </location>
</feature>
<evidence type="ECO:0000256" key="3">
    <source>
        <dbReference type="ARBA" id="ARBA00022475"/>
    </source>
</evidence>